<accession>A0A178IME2</accession>
<dbReference type="CDD" id="cd06583">
    <property type="entry name" value="PGRP"/>
    <property type="match status" value="1"/>
</dbReference>
<dbReference type="OrthoDB" id="9811296at2"/>
<dbReference type="PROSITE" id="PS51318">
    <property type="entry name" value="TAT"/>
    <property type="match status" value="1"/>
</dbReference>
<gene>
    <name evidence="3" type="ORF">AW736_08260</name>
    <name evidence="4" type="ORF">AW736_26645</name>
</gene>
<dbReference type="RefSeq" id="WP_084442017.1">
    <property type="nucleotide sequence ID" value="NZ_CP109796.1"/>
</dbReference>
<dbReference type="InterPro" id="IPR006311">
    <property type="entry name" value="TAT_signal"/>
</dbReference>
<keyword evidence="5" id="KW-1185">Reference proteome</keyword>
<dbReference type="EMBL" id="LRRQ01000059">
    <property type="protein sequence ID" value="OAM90375.1"/>
    <property type="molecule type" value="Genomic_DNA"/>
</dbReference>
<keyword evidence="1" id="KW-0732">Signal</keyword>
<evidence type="ECO:0000259" key="2">
    <source>
        <dbReference type="Pfam" id="PF01510"/>
    </source>
</evidence>
<dbReference type="AlphaFoldDB" id="A0A178IME2"/>
<protein>
    <recommendedName>
        <fullName evidence="2">N-acetylmuramoyl-L-alanine amidase domain-containing protein</fullName>
    </recommendedName>
</protein>
<organism evidence="3 5">
    <name type="scientific">Termitidicoccus mucosus</name>
    <dbReference type="NCBI Taxonomy" id="1184151"/>
    <lineage>
        <taxon>Bacteria</taxon>
        <taxon>Pseudomonadati</taxon>
        <taxon>Verrucomicrobiota</taxon>
        <taxon>Opitutia</taxon>
        <taxon>Opitutales</taxon>
        <taxon>Opitutaceae</taxon>
        <taxon>Termitidicoccus</taxon>
    </lineage>
</organism>
<feature type="domain" description="N-acetylmuramoyl-L-alanine amidase" evidence="2">
    <location>
        <begin position="55"/>
        <end position="184"/>
    </location>
</feature>
<evidence type="ECO:0000256" key="1">
    <source>
        <dbReference type="SAM" id="SignalP"/>
    </source>
</evidence>
<dbReference type="SUPFAM" id="SSF55846">
    <property type="entry name" value="N-acetylmuramoyl-L-alanine amidase-like"/>
    <property type="match status" value="1"/>
</dbReference>
<proteinExistence type="predicted"/>
<evidence type="ECO:0000313" key="4">
    <source>
        <dbReference type="EMBL" id="OAM91841.1"/>
    </source>
</evidence>
<dbReference type="Pfam" id="PF01510">
    <property type="entry name" value="Amidase_2"/>
    <property type="match status" value="1"/>
</dbReference>
<dbReference type="GO" id="GO:0008745">
    <property type="term" value="F:N-acetylmuramoyl-L-alanine amidase activity"/>
    <property type="evidence" value="ECO:0007669"/>
    <property type="project" value="InterPro"/>
</dbReference>
<feature type="chain" id="PRO_5008872525" description="N-acetylmuramoyl-L-alanine amidase domain-containing protein" evidence="1">
    <location>
        <begin position="25"/>
        <end position="196"/>
    </location>
</feature>
<name>A0A178IME2_9BACT</name>
<evidence type="ECO:0000313" key="5">
    <source>
        <dbReference type="Proteomes" id="UP000078486"/>
    </source>
</evidence>
<dbReference type="InterPro" id="IPR036505">
    <property type="entry name" value="Amidase/PGRP_sf"/>
</dbReference>
<dbReference type="Proteomes" id="UP000078486">
    <property type="component" value="Unassembled WGS sequence"/>
</dbReference>
<dbReference type="EMBL" id="LRRQ01000007">
    <property type="protein sequence ID" value="OAM91841.1"/>
    <property type="molecule type" value="Genomic_DNA"/>
</dbReference>
<dbReference type="InterPro" id="IPR002502">
    <property type="entry name" value="Amidase_domain"/>
</dbReference>
<reference evidence="3 5" key="1">
    <citation type="submission" date="2016-01" db="EMBL/GenBank/DDBJ databases">
        <title>High potential of lignocellulose degradation of a new Verrucomicrobia species.</title>
        <authorList>
            <person name="Wang Y."/>
            <person name="Shi Y."/>
            <person name="Qiu Z."/>
            <person name="Liu S."/>
            <person name="Yang H."/>
        </authorList>
    </citation>
    <scope>NUCLEOTIDE SEQUENCE [LARGE SCALE GENOMIC DNA]</scope>
    <source>
        <strain evidence="3 5">TSB47</strain>
    </source>
</reference>
<dbReference type="Gene3D" id="3.40.80.10">
    <property type="entry name" value="Peptidoglycan recognition protein-like"/>
    <property type="match status" value="1"/>
</dbReference>
<dbReference type="STRING" id="1184151.AW736_08260"/>
<feature type="signal peptide" evidence="1">
    <location>
        <begin position="1"/>
        <end position="24"/>
    </location>
</feature>
<dbReference type="GO" id="GO:0009253">
    <property type="term" value="P:peptidoglycan catabolic process"/>
    <property type="evidence" value="ECO:0007669"/>
    <property type="project" value="InterPro"/>
</dbReference>
<comment type="caution">
    <text evidence="3">The sequence shown here is derived from an EMBL/GenBank/DDBJ whole genome shotgun (WGS) entry which is preliminary data.</text>
</comment>
<evidence type="ECO:0000313" key="3">
    <source>
        <dbReference type="EMBL" id="OAM90375.1"/>
    </source>
</evidence>
<sequence>MISKHNRRTFLIGLALLGSSVALRGAAKTIAGRSRPAALDRVAATTRALTIVPDRWKIIVGHHSGTAVGNAAIFDRYHRSHGMEHGLAYHFVIGNGSRSGDGEIEIGGRWLKQFAGGHVHDEAVNQVGIGICCVGNFEETQPTPGQLRSFIALVEYLKADVVKTPVRFAVHREINPGRTVCPGRNFPIAAMHARFG</sequence>